<keyword evidence="2" id="KW-1185">Reference proteome</keyword>
<gene>
    <name evidence="1" type="ORF">ACI76L_11755</name>
</gene>
<dbReference type="RefSeq" id="WP_212906025.1">
    <property type="nucleotide sequence ID" value="NZ_BOQF01000005.1"/>
</dbReference>
<proteinExistence type="predicted"/>
<evidence type="ECO:0000313" key="2">
    <source>
        <dbReference type="Proteomes" id="UP001622370"/>
    </source>
</evidence>
<dbReference type="EMBL" id="JBJGWJ010000011">
    <property type="protein sequence ID" value="MFK8294460.1"/>
    <property type="molecule type" value="Genomic_DNA"/>
</dbReference>
<organism evidence="1 2">
    <name type="scientific">Capnocytophaga stomatis</name>
    <dbReference type="NCBI Taxonomy" id="1848904"/>
    <lineage>
        <taxon>Bacteria</taxon>
        <taxon>Pseudomonadati</taxon>
        <taxon>Bacteroidota</taxon>
        <taxon>Flavobacteriia</taxon>
        <taxon>Flavobacteriales</taxon>
        <taxon>Flavobacteriaceae</taxon>
        <taxon>Capnocytophaga</taxon>
    </lineage>
</organism>
<dbReference type="Proteomes" id="UP001622370">
    <property type="component" value="Unassembled WGS sequence"/>
</dbReference>
<accession>A0ABW8QDT3</accession>
<sequence>MYPYHNKIKQRIKNGELIKYEFVEKYKDISPCLLLYFNTEPYVRPVREHRFEEYKEILASFTDILKQNTENQ</sequence>
<comment type="caution">
    <text evidence="1">The sequence shown here is derived from an EMBL/GenBank/DDBJ whole genome shotgun (WGS) entry which is preliminary data.</text>
</comment>
<protein>
    <submittedName>
        <fullName evidence="1">Uncharacterized protein</fullName>
    </submittedName>
</protein>
<name>A0ABW8QDT3_9FLAO</name>
<reference evidence="1 2" key="1">
    <citation type="journal article" date="2016" name="Sci. Rep.">
        <title>Whole genome sequencing identifies a novel species of the genus Capnocytophaga isolated from dog and cat bite wounds in humans.</title>
        <authorList>
            <person name="Zangenah S."/>
            <person name="Abbasi N."/>
            <person name="Andersson A.F."/>
            <person name="Bergman P."/>
        </authorList>
    </citation>
    <scope>NUCLEOTIDE SEQUENCE [LARGE SCALE GENOMIC DNA]</scope>
    <source>
        <strain evidence="1 2">W5</strain>
    </source>
</reference>
<evidence type="ECO:0000313" key="1">
    <source>
        <dbReference type="EMBL" id="MFK8294460.1"/>
    </source>
</evidence>